<organism evidence="2 3">
    <name type="scientific">Lupinus luteus</name>
    <name type="common">European yellow lupine</name>
    <dbReference type="NCBI Taxonomy" id="3873"/>
    <lineage>
        <taxon>Eukaryota</taxon>
        <taxon>Viridiplantae</taxon>
        <taxon>Streptophyta</taxon>
        <taxon>Embryophyta</taxon>
        <taxon>Tracheophyta</taxon>
        <taxon>Spermatophyta</taxon>
        <taxon>Magnoliopsida</taxon>
        <taxon>eudicotyledons</taxon>
        <taxon>Gunneridae</taxon>
        <taxon>Pentapetalae</taxon>
        <taxon>rosids</taxon>
        <taxon>fabids</taxon>
        <taxon>Fabales</taxon>
        <taxon>Fabaceae</taxon>
        <taxon>Papilionoideae</taxon>
        <taxon>50 kb inversion clade</taxon>
        <taxon>genistoids sensu lato</taxon>
        <taxon>core genistoids</taxon>
        <taxon>Genisteae</taxon>
        <taxon>Lupinus</taxon>
    </lineage>
</organism>
<dbReference type="CDD" id="cd09272">
    <property type="entry name" value="RNase_HI_RT_Ty1"/>
    <property type="match status" value="1"/>
</dbReference>
<proteinExistence type="predicted"/>
<name>A0AAV1W773_LUPLU</name>
<reference evidence="2 3" key="1">
    <citation type="submission" date="2024-03" db="EMBL/GenBank/DDBJ databases">
        <authorList>
            <person name="Martinez-Hernandez J."/>
        </authorList>
    </citation>
    <scope>NUCLEOTIDE SEQUENCE [LARGE SCALE GENOMIC DNA]</scope>
</reference>
<dbReference type="SUPFAM" id="SSF56672">
    <property type="entry name" value="DNA/RNA polymerases"/>
    <property type="match status" value="1"/>
</dbReference>
<dbReference type="InterPro" id="IPR013103">
    <property type="entry name" value="RVT_2"/>
</dbReference>
<dbReference type="PANTHER" id="PTHR11439:SF498">
    <property type="entry name" value="DNAK FAMILY PROTEIN"/>
    <property type="match status" value="1"/>
</dbReference>
<feature type="domain" description="Reverse transcriptase Ty1/copia-type" evidence="1">
    <location>
        <begin position="1"/>
        <end position="72"/>
    </location>
</feature>
<accession>A0AAV1W773</accession>
<dbReference type="InterPro" id="IPR043502">
    <property type="entry name" value="DNA/RNA_pol_sf"/>
</dbReference>
<dbReference type="PANTHER" id="PTHR11439">
    <property type="entry name" value="GAG-POL-RELATED RETROTRANSPOSON"/>
    <property type="match status" value="1"/>
</dbReference>
<gene>
    <name evidence="2" type="ORF">LLUT_LOCUS6289</name>
</gene>
<comment type="caution">
    <text evidence="2">The sequence shown here is derived from an EMBL/GenBank/DDBJ whole genome shotgun (WGS) entry which is preliminary data.</text>
</comment>
<evidence type="ECO:0000313" key="3">
    <source>
        <dbReference type="Proteomes" id="UP001497480"/>
    </source>
</evidence>
<dbReference type="EMBL" id="CAXHTB010000004">
    <property type="protein sequence ID" value="CAL0305229.1"/>
    <property type="molecule type" value="Genomic_DNA"/>
</dbReference>
<dbReference type="Proteomes" id="UP001497480">
    <property type="component" value="Unassembled WGS sequence"/>
</dbReference>
<evidence type="ECO:0000313" key="2">
    <source>
        <dbReference type="EMBL" id="CAL0305229.1"/>
    </source>
</evidence>
<dbReference type="AlphaFoldDB" id="A0AAV1W773"/>
<sequence length="314" mass="35125">MVLTGDSLDEIHQVKHFLDHTFKIKDLGTLRFFLGLEIARTKDGIHLNQRKYAISLLEDAGSLAAKPAKVPFDPSLKLQLTQGTPFSDVSCYRRLVGRLLYLTISRPDIAYATQQLNLFLCNPMDVHYKAALRVLHYIKSSPAQGLFFSSTSSLKLAGYADSDWACCLDTRKSITGFCIFLGSSLISWKSKKQNTVSRSSSEAEYRALASLACEIQWLNFLFTDLHIPLLNPAAVYCDNRSAIYLAHNPVFHERSKHIEVDCHVIREKIQQGLIHLLPIASAAQVADAFTKPLPPALFHTFVSKLGLCTIHHPT</sequence>
<protein>
    <recommendedName>
        <fullName evidence="1">Reverse transcriptase Ty1/copia-type domain-containing protein</fullName>
    </recommendedName>
</protein>
<evidence type="ECO:0000259" key="1">
    <source>
        <dbReference type="Pfam" id="PF07727"/>
    </source>
</evidence>
<dbReference type="Pfam" id="PF07727">
    <property type="entry name" value="RVT_2"/>
    <property type="match status" value="1"/>
</dbReference>
<keyword evidence="3" id="KW-1185">Reference proteome</keyword>